<dbReference type="SUPFAM" id="SSF53474">
    <property type="entry name" value="alpha/beta-Hydrolases"/>
    <property type="match status" value="1"/>
</dbReference>
<feature type="chain" id="PRO_5046611361" evidence="4">
    <location>
        <begin position="23"/>
        <end position="387"/>
    </location>
</feature>
<dbReference type="PANTHER" id="PTHR10272:SF0">
    <property type="entry name" value="PLATELET-ACTIVATING FACTOR ACETYLHYDROLASE"/>
    <property type="match status" value="1"/>
</dbReference>
<dbReference type="PANTHER" id="PTHR10272">
    <property type="entry name" value="PLATELET-ACTIVATING FACTOR ACETYLHYDROLASE"/>
    <property type="match status" value="1"/>
</dbReference>
<keyword evidence="4" id="KW-0732">Signal</keyword>
<comment type="caution">
    <text evidence="5">The sequence shown here is derived from an EMBL/GenBank/DDBJ whole genome shotgun (WGS) entry which is preliminary data.</text>
</comment>
<reference evidence="5 6" key="1">
    <citation type="journal article" date="2019" name="Int. J. Syst. Evol. Microbiol.">
        <title>The Global Catalogue of Microorganisms (GCM) 10K type strain sequencing project: providing services to taxonomists for standard genome sequencing and annotation.</title>
        <authorList>
            <consortium name="The Broad Institute Genomics Platform"/>
            <consortium name="The Broad Institute Genome Sequencing Center for Infectious Disease"/>
            <person name="Wu L."/>
            <person name="Ma J."/>
        </authorList>
    </citation>
    <scope>NUCLEOTIDE SEQUENCE [LARGE SCALE GENOMIC DNA]</scope>
    <source>
        <strain evidence="5 6">JCM 3380</strain>
    </source>
</reference>
<gene>
    <name evidence="5" type="ORF">GCM10010492_02290</name>
</gene>
<name>A0ABN0T0E2_9PSEU</name>
<evidence type="ECO:0000256" key="2">
    <source>
        <dbReference type="ARBA" id="ARBA00022963"/>
    </source>
</evidence>
<evidence type="ECO:0000313" key="6">
    <source>
        <dbReference type="Proteomes" id="UP001500416"/>
    </source>
</evidence>
<accession>A0ABN0T0E2</accession>
<keyword evidence="6" id="KW-1185">Reference proteome</keyword>
<dbReference type="EMBL" id="BAAABU010000001">
    <property type="protein sequence ID" value="GAA0208242.1"/>
    <property type="molecule type" value="Genomic_DNA"/>
</dbReference>
<proteinExistence type="predicted"/>
<keyword evidence="2" id="KW-0442">Lipid degradation</keyword>
<sequence length="387" mass="42102">MFRKTIGLTAALLVLSGAPAVAAETVRLPEPDGPHKVGVTTLHLVDHQRTDPWPDALGKPREVMVTVHYPARTVRGYPVAPQMTPRAAEVFAQLDAVHGHPELPDSGVDWAATKTHSHVGAPASPTRRPVLLYSTGGGDPRAINTGLAEHLASRGFVVVSMDHPGETSEVEFPDGRLRTIALPEDPRVKPAIFRDMIAVRLLDAKFVLDQLEVLAAGGNPDAAGRALPRDLHKALDLRRVGAYGHSAGGTTASQAMYEDRRIDAAVNLEGYLDYAVEPGKPGELLPVARDGVDRPLFLVGTDGYLDDRYRTSWAAMLSHGPRTRHHEIADATHWVFTDFAPMSAQLVDARLMTEQDRVHLVGEIPAARSVPLVRDLVGSFFHRTLRR</sequence>
<dbReference type="Proteomes" id="UP001500416">
    <property type="component" value="Unassembled WGS sequence"/>
</dbReference>
<protein>
    <submittedName>
        <fullName evidence="5">Lipase</fullName>
    </submittedName>
</protein>
<evidence type="ECO:0000256" key="1">
    <source>
        <dbReference type="ARBA" id="ARBA00022801"/>
    </source>
</evidence>
<dbReference type="InterPro" id="IPR029058">
    <property type="entry name" value="AB_hydrolase_fold"/>
</dbReference>
<evidence type="ECO:0000256" key="3">
    <source>
        <dbReference type="ARBA" id="ARBA00023098"/>
    </source>
</evidence>
<dbReference type="Gene3D" id="3.40.50.1820">
    <property type="entry name" value="alpha/beta hydrolase"/>
    <property type="match status" value="1"/>
</dbReference>
<feature type="signal peptide" evidence="4">
    <location>
        <begin position="1"/>
        <end position="22"/>
    </location>
</feature>
<evidence type="ECO:0000313" key="5">
    <source>
        <dbReference type="EMBL" id="GAA0208242.1"/>
    </source>
</evidence>
<keyword evidence="1" id="KW-0378">Hydrolase</keyword>
<organism evidence="5 6">
    <name type="scientific">Saccharothrix mutabilis subsp. mutabilis</name>
    <dbReference type="NCBI Taxonomy" id="66855"/>
    <lineage>
        <taxon>Bacteria</taxon>
        <taxon>Bacillati</taxon>
        <taxon>Actinomycetota</taxon>
        <taxon>Actinomycetes</taxon>
        <taxon>Pseudonocardiales</taxon>
        <taxon>Pseudonocardiaceae</taxon>
        <taxon>Saccharothrix</taxon>
    </lineage>
</organism>
<keyword evidence="3" id="KW-0443">Lipid metabolism</keyword>
<evidence type="ECO:0000256" key="4">
    <source>
        <dbReference type="SAM" id="SignalP"/>
    </source>
</evidence>